<protein>
    <recommendedName>
        <fullName evidence="8">Structure-specific endonuclease subunit SLX1 homolog</fullName>
        <ecNumber evidence="8">3.1.-.-</ecNumber>
    </recommendedName>
</protein>
<dbReference type="InterPro" id="IPR048749">
    <property type="entry name" value="SLX1_C"/>
</dbReference>
<feature type="region of interest" description="Disordered" evidence="9">
    <location>
        <begin position="332"/>
        <end position="368"/>
    </location>
</feature>
<reference evidence="11 12" key="1">
    <citation type="submission" date="2021-04" db="EMBL/GenBank/DDBJ databases">
        <authorList>
            <person name="Bliznina A."/>
        </authorList>
    </citation>
    <scope>NUCLEOTIDE SEQUENCE [LARGE SCALE GENOMIC DNA]</scope>
</reference>
<dbReference type="HAMAP" id="MF_03100">
    <property type="entry name" value="Endonuc_su_Slx1"/>
    <property type="match status" value="1"/>
</dbReference>
<evidence type="ECO:0000256" key="2">
    <source>
        <dbReference type="ARBA" id="ARBA00022759"/>
    </source>
</evidence>
<evidence type="ECO:0000256" key="7">
    <source>
        <dbReference type="ARBA" id="ARBA00023242"/>
    </source>
</evidence>
<dbReference type="Gene3D" id="3.40.1440.10">
    <property type="entry name" value="GIY-YIG endonuclease"/>
    <property type="match status" value="1"/>
</dbReference>
<evidence type="ECO:0000313" key="12">
    <source>
        <dbReference type="Proteomes" id="UP001158576"/>
    </source>
</evidence>
<comment type="similarity">
    <text evidence="8">Belongs to the SLX1 family.</text>
</comment>
<keyword evidence="4 8" id="KW-0378">Hydrolase</keyword>
<comment type="function">
    <text evidence="8">Catalytic subunit of a heterodimeric structure-specific endonuclease that resolves DNA secondary structures generated during DNA repair and recombination. Has endonuclease activity towards branched DNA substrates, introducing single-strand cuts in duplex DNA close to junctions with ss-DNA.</text>
</comment>
<feature type="compositionally biased region" description="Basic and acidic residues" evidence="9">
    <location>
        <begin position="332"/>
        <end position="350"/>
    </location>
</feature>
<feature type="region of interest" description="Disordered" evidence="9">
    <location>
        <begin position="150"/>
        <end position="169"/>
    </location>
</feature>
<dbReference type="EMBL" id="OU015569">
    <property type="protein sequence ID" value="CAG5100456.1"/>
    <property type="molecule type" value="Genomic_DNA"/>
</dbReference>
<evidence type="ECO:0000259" key="10">
    <source>
        <dbReference type="PROSITE" id="PS50164"/>
    </source>
</evidence>
<comment type="subunit">
    <text evidence="8">Forms a heterodimer with a member of the SLX4 family.</text>
</comment>
<keyword evidence="6 8" id="KW-0234">DNA repair</keyword>
<evidence type="ECO:0000256" key="9">
    <source>
        <dbReference type="SAM" id="MobiDB-lite"/>
    </source>
</evidence>
<keyword evidence="12" id="KW-1185">Reference proteome</keyword>
<dbReference type="Pfam" id="PF21202">
    <property type="entry name" value="SLX1_C"/>
    <property type="match status" value="1"/>
</dbReference>
<dbReference type="InterPro" id="IPR049408">
    <property type="entry name" value="UVSSA_N_a-solenoid_rpt"/>
</dbReference>
<feature type="compositionally biased region" description="Polar residues" evidence="9">
    <location>
        <begin position="157"/>
        <end position="168"/>
    </location>
</feature>
<evidence type="ECO:0000256" key="4">
    <source>
        <dbReference type="ARBA" id="ARBA00022801"/>
    </source>
</evidence>
<evidence type="ECO:0000256" key="3">
    <source>
        <dbReference type="ARBA" id="ARBA00022763"/>
    </source>
</evidence>
<evidence type="ECO:0000313" key="11">
    <source>
        <dbReference type="EMBL" id="CAG5100456.1"/>
    </source>
</evidence>
<dbReference type="InterPro" id="IPR000305">
    <property type="entry name" value="GIY-YIG_endonuc"/>
</dbReference>
<dbReference type="CDD" id="cd10455">
    <property type="entry name" value="GIY-YIG_SLX1"/>
    <property type="match status" value="1"/>
</dbReference>
<feature type="region of interest" description="Disordered" evidence="9">
    <location>
        <begin position="202"/>
        <end position="223"/>
    </location>
</feature>
<keyword evidence="2 8" id="KW-0255">Endonuclease</keyword>
<dbReference type="EC" id="3.1.-.-" evidence="8"/>
<accession>A0ABN7SHV8</accession>
<evidence type="ECO:0000256" key="6">
    <source>
        <dbReference type="ARBA" id="ARBA00023204"/>
    </source>
</evidence>
<feature type="region of interest" description="Disordered" evidence="9">
    <location>
        <begin position="627"/>
        <end position="670"/>
    </location>
</feature>
<organism evidence="11 12">
    <name type="scientific">Oikopleura dioica</name>
    <name type="common">Tunicate</name>
    <dbReference type="NCBI Taxonomy" id="34765"/>
    <lineage>
        <taxon>Eukaryota</taxon>
        <taxon>Metazoa</taxon>
        <taxon>Chordata</taxon>
        <taxon>Tunicata</taxon>
        <taxon>Appendicularia</taxon>
        <taxon>Copelata</taxon>
        <taxon>Oikopleuridae</taxon>
        <taxon>Oikopleura</taxon>
    </lineage>
</organism>
<feature type="domain" description="GIY-YIG" evidence="10">
    <location>
        <begin position="478"/>
        <end position="561"/>
    </location>
</feature>
<name>A0ABN7SHV8_OIKDI</name>
<proteinExistence type="inferred from homology"/>
<dbReference type="PROSITE" id="PS50164">
    <property type="entry name" value="GIY_YIG"/>
    <property type="match status" value="1"/>
</dbReference>
<evidence type="ECO:0000256" key="1">
    <source>
        <dbReference type="ARBA" id="ARBA00022722"/>
    </source>
</evidence>
<feature type="compositionally biased region" description="Low complexity" evidence="9">
    <location>
        <begin position="202"/>
        <end position="211"/>
    </location>
</feature>
<dbReference type="PANTHER" id="PTHR20208:SF10">
    <property type="entry name" value="STRUCTURE-SPECIFIC ENDONUCLEASE SUBUNIT SLX1"/>
    <property type="match status" value="1"/>
</dbReference>
<dbReference type="Gene3D" id="3.30.40.10">
    <property type="entry name" value="Zinc/RING finger domain, C3HC4 (zinc finger)"/>
    <property type="match status" value="1"/>
</dbReference>
<keyword evidence="1 8" id="KW-0540">Nuclease</keyword>
<keyword evidence="3 8" id="KW-0227">DNA damage</keyword>
<comment type="caution">
    <text evidence="8">Lacks conserved residue(s) required for the propagation of feature annotation.</text>
</comment>
<dbReference type="InterPro" id="IPR035901">
    <property type="entry name" value="GIY-YIG_endonuc_sf"/>
</dbReference>
<dbReference type="Pfam" id="PF20867">
    <property type="entry name" value="UVSSA_N"/>
    <property type="match status" value="1"/>
</dbReference>
<sequence length="801" mass="90429">MEWKTEDAVALVKIACEKKHLAPGALETIKSVCKKSTDAVAAVHSRLWSILTSPRQKCAQKREIALKILSELFLRSRTMRELVVPKCDRLSEAALFSGLKNSSELRKLGIRTLKAWHRKFKGVYGKLDCLMQTLTNKGVDFEELELVESREEAAQNGEETAPSTSGNSRLEEIIDETVQAADVATAEVRSLFEIIVPLSNSSSRAANSGSSVNPEDEKATTSGSTIQLDLNFSKIRVKREGAVELVESQLRPIVAQLEKLGKRLRMWIGGDLFIEAQRLEQIVSANSQVQLLLRKYKSLNFYDDSEDEEDEFEDVSTDEEAAEAEYMKEIVQPKKQETKNTVAKNDDRNKSRIPISELENHSKTSDNFVDTRNSVSAQLVERHHFTSPDSEVNLDRAKSMAGTIYYTTEDIAIEEKRITRTCRAPMPNGKLCSRMDAEKCPFHGKIVDRDVQGAVVGQLASPTPAQDKELKEMLEIENLHGCYLLCSLNPSTKGRTYIGYTVNPQRRIMQHNSGIHKGGARKTNLKGPWTLFVYGFPSEISGLRFEWAWQNPKASRRLKHLPAKRSKETQYDYRVRIMSHMLHTSPWSRLPLNVCWFIEKYKRPLQPAPPSHVRVHVDFINCSKDQENEPELDQDDGHDVQVAESDSYSSQENGDERRSDSESDGSGSDESFMALVNNYRTRAPSPRKPSPLKPCLTQNSSNCVICTKALDKSALSCKDREVCQAQFHSVCLSRSCLRSENQASSFEQVIPVKFRCPSCRITSSWGEYIRSIKGHKVLTVESPKESPFTGMNCIRRIQKKN</sequence>
<dbReference type="InterPro" id="IPR049431">
    <property type="entry name" value="UVSSA_C"/>
</dbReference>
<dbReference type="Pfam" id="PF01541">
    <property type="entry name" value="GIY-YIG"/>
    <property type="match status" value="1"/>
</dbReference>
<keyword evidence="5 8" id="KW-0233">DNA recombination</keyword>
<evidence type="ECO:0000256" key="5">
    <source>
        <dbReference type="ARBA" id="ARBA00023172"/>
    </source>
</evidence>
<dbReference type="InterPro" id="IPR013083">
    <property type="entry name" value="Znf_RING/FYVE/PHD"/>
</dbReference>
<dbReference type="PANTHER" id="PTHR20208">
    <property type="entry name" value="STRUCTURE-SPECIFIC ENDONUCLEASE SUBUNIT SLX1"/>
    <property type="match status" value="1"/>
</dbReference>
<dbReference type="InterPro" id="IPR027520">
    <property type="entry name" value="Slx1"/>
</dbReference>
<gene>
    <name evidence="11" type="ORF">OKIOD_LOCUS8564</name>
</gene>
<dbReference type="Pfam" id="PF09740">
    <property type="entry name" value="DUF2043"/>
    <property type="match status" value="1"/>
</dbReference>
<keyword evidence="7 8" id="KW-0539">Nucleus</keyword>
<comment type="cofactor">
    <cofactor evidence="8">
        <name>a divalent metal cation</name>
        <dbReference type="ChEBI" id="CHEBI:60240"/>
    </cofactor>
</comment>
<dbReference type="Proteomes" id="UP001158576">
    <property type="component" value="Chromosome XSR"/>
</dbReference>
<evidence type="ECO:0000256" key="8">
    <source>
        <dbReference type="HAMAP-Rule" id="MF_03100"/>
    </source>
</evidence>
<comment type="subcellular location">
    <subcellularLocation>
        <location evidence="8">Nucleus</location>
    </subcellularLocation>
</comment>
<dbReference type="InterPro" id="IPR050381">
    <property type="entry name" value="SLX1_endonuclease"/>
</dbReference>